<feature type="compositionally biased region" description="Basic and acidic residues" evidence="1">
    <location>
        <begin position="55"/>
        <end position="96"/>
    </location>
</feature>
<feature type="compositionally biased region" description="Polar residues" evidence="1">
    <location>
        <begin position="612"/>
        <end position="632"/>
    </location>
</feature>
<dbReference type="EMBL" id="CAJRGZ010000019">
    <property type="protein sequence ID" value="CAG5159425.1"/>
    <property type="molecule type" value="Genomic_DNA"/>
</dbReference>
<reference evidence="2" key="1">
    <citation type="submission" date="2021-05" db="EMBL/GenBank/DDBJ databases">
        <authorList>
            <person name="Stam R."/>
        </authorList>
    </citation>
    <scope>NUCLEOTIDE SEQUENCE</scope>
    <source>
        <strain evidence="2">CS162</strain>
    </source>
</reference>
<dbReference type="OrthoDB" id="3796908at2759"/>
<accession>A0A8J2I314</accession>
<feature type="compositionally biased region" description="Polar residues" evidence="1">
    <location>
        <begin position="132"/>
        <end position="144"/>
    </location>
</feature>
<feature type="region of interest" description="Disordered" evidence="1">
    <location>
        <begin position="30"/>
        <end position="145"/>
    </location>
</feature>
<dbReference type="AlphaFoldDB" id="A0A8J2I314"/>
<feature type="region of interest" description="Disordered" evidence="1">
    <location>
        <begin position="580"/>
        <end position="692"/>
    </location>
</feature>
<feature type="region of interest" description="Disordered" evidence="1">
    <location>
        <begin position="328"/>
        <end position="366"/>
    </location>
</feature>
<dbReference type="RefSeq" id="XP_043169131.1">
    <property type="nucleotide sequence ID" value="XM_043313196.1"/>
</dbReference>
<feature type="compositionally biased region" description="Low complexity" evidence="1">
    <location>
        <begin position="357"/>
        <end position="366"/>
    </location>
</feature>
<proteinExistence type="predicted"/>
<evidence type="ECO:0000313" key="2">
    <source>
        <dbReference type="EMBL" id="CAG5159425.1"/>
    </source>
</evidence>
<evidence type="ECO:0000256" key="1">
    <source>
        <dbReference type="SAM" id="MobiDB-lite"/>
    </source>
</evidence>
<comment type="caution">
    <text evidence="2">The sequence shown here is derived from an EMBL/GenBank/DDBJ whole genome shotgun (WGS) entry which is preliminary data.</text>
</comment>
<feature type="compositionally biased region" description="Basic and acidic residues" evidence="1">
    <location>
        <begin position="580"/>
        <end position="591"/>
    </location>
</feature>
<dbReference type="Proteomes" id="UP000676310">
    <property type="component" value="Unassembled WGS sequence"/>
</dbReference>
<feature type="compositionally biased region" description="Polar residues" evidence="1">
    <location>
        <begin position="43"/>
        <end position="54"/>
    </location>
</feature>
<sequence length="942" mass="104517">MNTASDHSLLEYRISPGGLCRALTTPIETRGEMREFLTEEAQQKASPSQNPKNNTDQKPDADENEIQKGRKADVAANDDENRSSEEESSTGEKEQLMIKLKYKSKTITASPPDHPTLADTLPSGPNLGATLGETSNPSNESTVVKQKPEDYGHVSFSDSNAIDPQIKIEKNSNDQALAMKPLDELEEETCQVKTIEGVPEHDAHQQIDRLRQGLVGDDMNVDIQRDGDAMYVLVNDDVFNEPSNTADAQAAAPETEKMQKPGLVEKRRVNDIDVDYQRSKSALPETARSANAAFADGDCISDKVVSDEMYLDEWLPNAMNQSDDICEAGGSQQGQDHREIDHQIGSPGLSGNEMNLQQQGQDEQLPQTSNTGLPDVDVQHIWSQPHPDFLDPVHFTNKSASPHYRNAPVSTPTVTLKDFTQYQTPPPRHLSQQPFGQYNQPNFDPGFGRQQQLQALAEEKKRQLEKLGRLDDERPQQFQQSPFEFGFPRSQLNTPPPYVMGPLTYQRAPQTGNQQFSRGKDSLSFQQPDLPAMSYSRMPQDMSYGFNQASLHERTGSAPVPPSSNNWKPGLYVSQGFEEARKRVSEERDCGNEGDASDDDEPLRTRVKRHPSVTSSRNSVIGMSPPSTNANRFSRHPQPDDDSDIEFVASKAKPNHTTPKVEQKQVNKHLPQPSSCSSTSANNASPSPANSEAIDWTLPQYEIQRQPLLKGEEIPSAKVSLPGLVREELLLSPDHADEEVHLLMNIFIPNQRALSNPDPEPAIAVLNFHTIAVMVIEAYVQYEIGDEFGTGRGHFHTEHERGEAEYERVRQAVDADTNEIFFAVVDRYRAGLESKKKSLQLIRGTQEFCDVALDVIYHIKEHGLLRPEPKVRAVRADKGVKRGPRGGMVAEGKGAGKGTKRGTTAKPNEVQPRKKAKNAAAAVEVKKKRAKPKTLGVTVVKR</sequence>
<feature type="region of interest" description="Disordered" evidence="1">
    <location>
        <begin position="482"/>
        <end position="501"/>
    </location>
</feature>
<gene>
    <name evidence="2" type="ORF">ALTATR162_LOCUS5577</name>
</gene>
<feature type="compositionally biased region" description="Low complexity" evidence="1">
    <location>
        <begin position="673"/>
        <end position="691"/>
    </location>
</feature>
<evidence type="ECO:0000313" key="3">
    <source>
        <dbReference type="Proteomes" id="UP000676310"/>
    </source>
</evidence>
<keyword evidence="3" id="KW-1185">Reference proteome</keyword>
<feature type="region of interest" description="Disordered" evidence="1">
    <location>
        <begin position="880"/>
        <end position="942"/>
    </location>
</feature>
<name>A0A8J2I314_9PLEO</name>
<dbReference type="GeneID" id="67017370"/>
<protein>
    <submittedName>
        <fullName evidence="2">Uncharacterized protein</fullName>
    </submittedName>
</protein>
<organism evidence="2 3">
    <name type="scientific">Alternaria atra</name>
    <dbReference type="NCBI Taxonomy" id="119953"/>
    <lineage>
        <taxon>Eukaryota</taxon>
        <taxon>Fungi</taxon>
        <taxon>Dikarya</taxon>
        <taxon>Ascomycota</taxon>
        <taxon>Pezizomycotina</taxon>
        <taxon>Dothideomycetes</taxon>
        <taxon>Pleosporomycetidae</taxon>
        <taxon>Pleosporales</taxon>
        <taxon>Pleosporineae</taxon>
        <taxon>Pleosporaceae</taxon>
        <taxon>Alternaria</taxon>
        <taxon>Alternaria sect. Ulocladioides</taxon>
    </lineage>
</organism>